<feature type="compositionally biased region" description="Basic and acidic residues" evidence="6">
    <location>
        <begin position="1488"/>
        <end position="1508"/>
    </location>
</feature>
<feature type="compositionally biased region" description="Low complexity" evidence="6">
    <location>
        <begin position="1660"/>
        <end position="1671"/>
    </location>
</feature>
<dbReference type="PROSITE" id="PS50071">
    <property type="entry name" value="HOMEOBOX_2"/>
    <property type="match status" value="2"/>
</dbReference>
<feature type="compositionally biased region" description="Polar residues" evidence="6">
    <location>
        <begin position="1406"/>
        <end position="1415"/>
    </location>
</feature>
<comment type="subcellular location">
    <subcellularLocation>
        <location evidence="1 5">Nucleus</location>
    </subcellularLocation>
</comment>
<keyword evidence="3 5" id="KW-0371">Homeobox</keyword>
<dbReference type="InterPro" id="IPR017970">
    <property type="entry name" value="Homeobox_CS"/>
</dbReference>
<dbReference type="Gene3D" id="1.10.10.60">
    <property type="entry name" value="Homeodomain-like"/>
    <property type="match status" value="3"/>
</dbReference>
<dbReference type="GO" id="GO:0003677">
    <property type="term" value="F:DNA binding"/>
    <property type="evidence" value="ECO:0007669"/>
    <property type="project" value="UniProtKB-UniRule"/>
</dbReference>
<gene>
    <name evidence="8" type="ORF">L596_012219</name>
</gene>
<evidence type="ECO:0000256" key="6">
    <source>
        <dbReference type="SAM" id="MobiDB-lite"/>
    </source>
</evidence>
<feature type="compositionally biased region" description="Polar residues" evidence="6">
    <location>
        <begin position="1634"/>
        <end position="1651"/>
    </location>
</feature>
<dbReference type="PANTHER" id="PTHR24216">
    <property type="entry name" value="PAXILLIN-RELATED"/>
    <property type="match status" value="1"/>
</dbReference>
<feature type="region of interest" description="Disordered" evidence="6">
    <location>
        <begin position="1634"/>
        <end position="1715"/>
    </location>
</feature>
<dbReference type="InterPro" id="IPR009057">
    <property type="entry name" value="Homeodomain-like_sf"/>
</dbReference>
<comment type="caution">
    <text evidence="8">The sequence shown here is derived from an EMBL/GenBank/DDBJ whole genome shotgun (WGS) entry which is preliminary data.</text>
</comment>
<evidence type="ECO:0000259" key="7">
    <source>
        <dbReference type="PROSITE" id="PS50071"/>
    </source>
</evidence>
<feature type="region of interest" description="Disordered" evidence="6">
    <location>
        <begin position="914"/>
        <end position="1040"/>
    </location>
</feature>
<sequence length="1901" mass="210175">MGCLIHIDLMDGEHCEQTLRVVKRFTGTPDINTLVTSVTEELNINVPFKVSKFSTEFNCFVGVSPQNLHSRFCESGDVYKISIQNRFLEELPTPALEFKKGRLCPGPNYQPVVTDPVQSAQPVPTIRLVPTNIPPAIPEGSVLQDERVVVGTLGSAQNCVVVERPSSQQRQEVSDTQPELSTLQKLLLEPDPKLAQPNPRPPTSFYAVTAQAEPIPSTSGHATTIQEALAPLFSTPVHPAHNFVQTAVPSPSVLSQMLSAGTSSQSSELQNPQTFGESWTNLGQAGTSVAVPSIKSSEITVGKFLGVNYRQRRRGNISLKTASKPSRTVDHGNVNSDPSNRALPANVVCVIPEILKEAVVAETIQAFPRTFSFQALTTTTKATTEKESNLNSTTNGFIPNPATSQRSTAATSMSLPRSRISVHTQPPIENITLSVSFEKRQTLRSRFDMLSKDRSHIKKVFAEPVYKKVFAHLLAISPIPAQATVPCTSNPLRTGAKQSKTIPATTVFRPSSNQATVLTDPPVENVTISVFIEKKRKLKSKSDMVTEDSLHVKGVLAQPVNETVTCSFLAASITSITPCLPSTFTSTQGIAEKRRKRKITLSENDFYNDGSVKKKVLDPTDAGLENEPQPSTSSSEPVDQELIIISSNKSSKRTVFSAKELRKLSYVAKGLGGTPDNEQLIRLANSVLKALSTENAEEEELVSYSEGGERKLAKPEEEEVLVLEDVTPHESHQNVILEDVSSPESPKRFTALVIPKPEDPSPPNPSSDVEPEKEKEKKRLEVFRAFLKSEAKKDPFPTDHKIEKMAKTYIVPPDEVKKWFIEYRGFYKIPSPPTTQNAAQTVNSDQPHLSEQPAVSSSSALSSPSVPRKNSVETRTWPAEDNLSPRESVPSPEVFQSSVTAQTITQAVDCEMYSQVSEQPKATSSFKLHNGSIFITDRKSRKRPAERESSPKEDQRAPIAVQQENSSSSVTLKNVDSAVNSRAQSHLSEQPKVISSKGTDQIAVKQKNGPVASSSPSVPSIKDEPRAPDQPETANAPERRLKLNHVDQIFLQRYRIMNPCPGEGALDKIAKIRGLALSVVKEWFAKQNGAHTYENIELSSSKALTEFQNASSTATDFNRKLMNGEDREMLKLQVHRNAWPSNHEMAKISMARKLNLGVIRNWFCNFRVSHGLPSTAPILRIHLDDKDKSFLLDFIEKNPSPSKSQLGKVACERGIAHHVVTNWFVQFQMTEKKKLGKKIAEDSITQKLEDPEDDAPFPIAAELAGRLSLNDADRAFLLSFAQKNPSPSESEMVEFGRIHELHPNVIRVWLSKFRLSRPLTLPPAIPQTSNGRKASKATKTPEGRMSLKDEDRTFLHTYLKSTPCPNKAEIANIAQKRGLAQLVVKNWFNNVKLAQQSSKGQGSSKRPQTVTTERTSLTYEDRASLSNYVRMDSKPSEAEFAKIAKKHGIALHVISNWFNNFQLVQNRAQQAQKRNHEDENPGTSAKRMKFDESRKPSPEPIKDRKMTDEDKIALRTFAAKDAFPNANQITKISNKLKLSRHTVNSWFLNYQTAQRIARTTKKPKGPGQPSGDKTEPSTNANLTPLDSKPSAFKMPSEKLVPLAKPPAPAEEDSQELIEFAVLESVAPRCSSFPKSFSVDSTPVTPNGNANWTPLGKRKPSTSSPKSSTSNTPPEPGTLNAMATSSTFSSSQISPPPSILTPSSPSTKTQTIASPRDLTWEEQNLVKDLAIYNPNPSYDQIVTMSDGYSLPLQALNKWFLKQNKKSSPSSSLSDRITLVNTAEKPRSSSSKSKPPNPLKDLLESRPSTSSSSSSFRSELSSSISSRSKESRSTENPKPILNGRVEKKPVLRSKLTPEDRTHLTKETKKNPKPEENDFKAMSQKYRLEIESIRNWFVSYQHYF</sequence>
<feature type="compositionally biased region" description="Low complexity" evidence="6">
    <location>
        <begin position="1803"/>
        <end position="1824"/>
    </location>
</feature>
<dbReference type="PROSITE" id="PS00027">
    <property type="entry name" value="HOMEOBOX_1"/>
    <property type="match status" value="1"/>
</dbReference>
<evidence type="ECO:0000256" key="2">
    <source>
        <dbReference type="ARBA" id="ARBA00023125"/>
    </source>
</evidence>
<dbReference type="GO" id="GO:0005634">
    <property type="term" value="C:nucleus"/>
    <property type="evidence" value="ECO:0007669"/>
    <property type="project" value="UniProtKB-SubCell"/>
</dbReference>
<feature type="compositionally biased region" description="Polar residues" evidence="6">
    <location>
        <begin position="389"/>
        <end position="408"/>
    </location>
</feature>
<reference evidence="8 9" key="2">
    <citation type="journal article" date="2019" name="G3 (Bethesda)">
        <title>Hybrid Assembly of the Genome of the Entomopathogenic Nematode Steinernema carpocapsae Identifies the X-Chromosome.</title>
        <authorList>
            <person name="Serra L."/>
            <person name="Macchietto M."/>
            <person name="Macias-Munoz A."/>
            <person name="McGill C.J."/>
            <person name="Rodriguez I.M."/>
            <person name="Rodriguez B."/>
            <person name="Murad R."/>
            <person name="Mortazavi A."/>
        </authorList>
    </citation>
    <scope>NUCLEOTIDE SEQUENCE [LARGE SCALE GENOMIC DNA]</scope>
    <source>
        <strain evidence="8 9">ALL</strain>
    </source>
</reference>
<dbReference type="PANTHER" id="PTHR24216:SF65">
    <property type="entry name" value="PAXILLIN-LIKE PROTEIN 1"/>
    <property type="match status" value="1"/>
</dbReference>
<feature type="region of interest" description="Disordered" evidence="6">
    <location>
        <begin position="384"/>
        <end position="408"/>
    </location>
</feature>
<dbReference type="STRING" id="34508.A0A4U5NWB6"/>
<protein>
    <recommendedName>
        <fullName evidence="7">Homeobox domain-containing protein</fullName>
    </recommendedName>
</protein>
<feature type="region of interest" description="Disordered" evidence="6">
    <location>
        <begin position="1395"/>
        <end position="1415"/>
    </location>
</feature>
<evidence type="ECO:0000256" key="4">
    <source>
        <dbReference type="ARBA" id="ARBA00023242"/>
    </source>
</evidence>
<feature type="compositionally biased region" description="Low complexity" evidence="6">
    <location>
        <begin position="1699"/>
        <end position="1708"/>
    </location>
</feature>
<feature type="region of interest" description="Disordered" evidence="6">
    <location>
        <begin position="620"/>
        <end position="639"/>
    </location>
</feature>
<dbReference type="GO" id="GO:0000981">
    <property type="term" value="F:DNA-binding transcription factor activity, RNA polymerase II-specific"/>
    <property type="evidence" value="ECO:0007669"/>
    <property type="project" value="InterPro"/>
</dbReference>
<feature type="compositionally biased region" description="Low complexity" evidence="6">
    <location>
        <begin position="853"/>
        <end position="867"/>
    </location>
</feature>
<dbReference type="InterPro" id="IPR001356">
    <property type="entry name" value="HD"/>
</dbReference>
<feature type="region of interest" description="Disordered" evidence="6">
    <location>
        <begin position="1763"/>
        <end position="1877"/>
    </location>
</feature>
<dbReference type="CDD" id="cd00086">
    <property type="entry name" value="homeodomain"/>
    <property type="match status" value="1"/>
</dbReference>
<feature type="compositionally biased region" description="Low complexity" evidence="6">
    <location>
        <begin position="1395"/>
        <end position="1405"/>
    </location>
</feature>
<proteinExistence type="predicted"/>
<feature type="compositionally biased region" description="Basic and acidic residues" evidence="6">
    <location>
        <begin position="943"/>
        <end position="956"/>
    </location>
</feature>
<feature type="region of interest" description="Disordered" evidence="6">
    <location>
        <begin position="831"/>
        <end position="897"/>
    </location>
</feature>
<feature type="compositionally biased region" description="Polar residues" evidence="6">
    <location>
        <begin position="628"/>
        <end position="637"/>
    </location>
</feature>
<evidence type="ECO:0000313" key="9">
    <source>
        <dbReference type="Proteomes" id="UP000298663"/>
    </source>
</evidence>
<feature type="region of interest" description="Disordered" evidence="6">
    <location>
        <begin position="1557"/>
        <end position="1592"/>
    </location>
</feature>
<organism evidence="8 9">
    <name type="scientific">Steinernema carpocapsae</name>
    <name type="common">Entomopathogenic nematode</name>
    <dbReference type="NCBI Taxonomy" id="34508"/>
    <lineage>
        <taxon>Eukaryota</taxon>
        <taxon>Metazoa</taxon>
        <taxon>Ecdysozoa</taxon>
        <taxon>Nematoda</taxon>
        <taxon>Chromadorea</taxon>
        <taxon>Rhabditida</taxon>
        <taxon>Tylenchina</taxon>
        <taxon>Panagrolaimomorpha</taxon>
        <taxon>Strongyloidoidea</taxon>
        <taxon>Steinernematidae</taxon>
        <taxon>Steinernema</taxon>
    </lineage>
</organism>
<feature type="region of interest" description="Disordered" evidence="6">
    <location>
        <begin position="753"/>
        <end position="777"/>
    </location>
</feature>
<feature type="domain" description="Homeobox" evidence="7">
    <location>
        <begin position="1408"/>
        <end position="1468"/>
    </location>
</feature>
<feature type="compositionally biased region" description="Low complexity" evidence="6">
    <location>
        <begin position="1683"/>
        <end position="1692"/>
    </location>
</feature>
<feature type="DNA-binding region" description="Homeobox" evidence="5">
    <location>
        <begin position="1410"/>
        <end position="1469"/>
    </location>
</feature>
<feature type="domain" description="Homeobox" evidence="7">
    <location>
        <begin position="1338"/>
        <end position="1398"/>
    </location>
</feature>
<feature type="compositionally biased region" description="Polar residues" evidence="6">
    <location>
        <begin position="914"/>
        <end position="927"/>
    </location>
</feature>
<keyword evidence="4 5" id="KW-0539">Nucleus</keyword>
<feature type="compositionally biased region" description="Polar residues" evidence="6">
    <location>
        <begin position="962"/>
        <end position="988"/>
    </location>
</feature>
<feature type="region of interest" description="Disordered" evidence="6">
    <location>
        <begin position="1468"/>
        <end position="1508"/>
    </location>
</feature>
<evidence type="ECO:0000256" key="5">
    <source>
        <dbReference type="PROSITE-ProRule" id="PRU00108"/>
    </source>
</evidence>
<feature type="compositionally biased region" description="Polar residues" evidence="6">
    <location>
        <begin position="834"/>
        <end position="849"/>
    </location>
</feature>
<feature type="region of interest" description="Disordered" evidence="6">
    <location>
        <begin position="1324"/>
        <end position="1345"/>
    </location>
</feature>
<evidence type="ECO:0000256" key="1">
    <source>
        <dbReference type="ARBA" id="ARBA00004123"/>
    </source>
</evidence>
<feature type="DNA-binding region" description="Homeobox" evidence="5">
    <location>
        <begin position="1340"/>
        <end position="1399"/>
    </location>
</feature>
<keyword evidence="9" id="KW-1185">Reference proteome</keyword>
<name>A0A4U5NWB6_STECR</name>
<feature type="compositionally biased region" description="Basic and acidic residues" evidence="6">
    <location>
        <begin position="1842"/>
        <end position="1876"/>
    </location>
</feature>
<dbReference type="SUPFAM" id="SSF46689">
    <property type="entry name" value="Homeodomain-like"/>
    <property type="match status" value="3"/>
</dbReference>
<evidence type="ECO:0000313" key="8">
    <source>
        <dbReference type="EMBL" id="TKR87887.1"/>
    </source>
</evidence>
<keyword evidence="2 5" id="KW-0238">DNA-binding</keyword>
<evidence type="ECO:0000256" key="3">
    <source>
        <dbReference type="ARBA" id="ARBA00023155"/>
    </source>
</evidence>
<dbReference type="EMBL" id="AZBU02000003">
    <property type="protein sequence ID" value="TKR87887.1"/>
    <property type="molecule type" value="Genomic_DNA"/>
</dbReference>
<reference evidence="8 9" key="1">
    <citation type="journal article" date="2015" name="Genome Biol.">
        <title>Comparative genomics of Steinernema reveals deeply conserved gene regulatory networks.</title>
        <authorList>
            <person name="Dillman A.R."/>
            <person name="Macchietto M."/>
            <person name="Porter C.F."/>
            <person name="Rogers A."/>
            <person name="Williams B."/>
            <person name="Antoshechkin I."/>
            <person name="Lee M.M."/>
            <person name="Goodwin Z."/>
            <person name="Lu X."/>
            <person name="Lewis E.E."/>
            <person name="Goodrich-Blair H."/>
            <person name="Stock S.P."/>
            <person name="Adams B.J."/>
            <person name="Sternberg P.W."/>
            <person name="Mortazavi A."/>
        </authorList>
    </citation>
    <scope>NUCLEOTIDE SEQUENCE [LARGE SCALE GENOMIC DNA]</scope>
    <source>
        <strain evidence="8 9">ALL</strain>
    </source>
</reference>
<feature type="compositionally biased region" description="Low complexity" evidence="6">
    <location>
        <begin position="1010"/>
        <end position="1020"/>
    </location>
</feature>
<accession>A0A4U5NWB6</accession>
<dbReference type="SMART" id="SM00389">
    <property type="entry name" value="HOX"/>
    <property type="match status" value="5"/>
</dbReference>
<dbReference type="Proteomes" id="UP000298663">
    <property type="component" value="Unassembled WGS sequence"/>
</dbReference>